<dbReference type="InterPro" id="IPR012341">
    <property type="entry name" value="6hp_glycosidase-like_sf"/>
</dbReference>
<dbReference type="PANTHER" id="PTHR23403:SF1">
    <property type="entry name" value="TREHALASE"/>
    <property type="match status" value="1"/>
</dbReference>
<evidence type="ECO:0000256" key="3">
    <source>
        <dbReference type="SAM" id="SignalP"/>
    </source>
</evidence>
<dbReference type="PROSITE" id="PS00928">
    <property type="entry name" value="TREHALASE_2"/>
    <property type="match status" value="1"/>
</dbReference>
<keyword evidence="1" id="KW-0378">Hydrolase</keyword>
<dbReference type="EMBL" id="JFYZ01000005">
    <property type="protein sequence ID" value="EZP82749.1"/>
    <property type="molecule type" value="Genomic_DNA"/>
</dbReference>
<gene>
    <name evidence="4" type="ORF">BV97_01673</name>
</gene>
<comment type="caution">
    <text evidence="4">The sequence shown here is derived from an EMBL/GenBank/DDBJ whole genome shotgun (WGS) entry which is preliminary data.</text>
</comment>
<accession>A0A031K0N7</accession>
<dbReference type="Gene3D" id="1.50.10.10">
    <property type="match status" value="1"/>
</dbReference>
<dbReference type="GO" id="GO:0004555">
    <property type="term" value="F:alpha,alpha-trehalase activity"/>
    <property type="evidence" value="ECO:0007669"/>
    <property type="project" value="InterPro"/>
</dbReference>
<evidence type="ECO:0000256" key="2">
    <source>
        <dbReference type="ARBA" id="ARBA00023295"/>
    </source>
</evidence>
<dbReference type="NCBIfam" id="NF009773">
    <property type="entry name" value="PRK13270.1"/>
    <property type="match status" value="1"/>
</dbReference>
<name>A0A031K0N7_9SPHN</name>
<evidence type="ECO:0000313" key="5">
    <source>
        <dbReference type="Proteomes" id="UP000024329"/>
    </source>
</evidence>
<sequence length="534" mass="59086">MSSRVRRLCAGFGTSFLAFALTANAQPSPADQFGDLFAAVQEGHVFEDGKTFADAVPRRAPDAIMAEYAAKPPTSPTDLRYFVLDNFTVPGVNDKPLPPLREHIRTLWPQLSRDAVTPPPASSAIALPSPYVVPGGRFREIYYWDSYFTMLGLVADGRDDLVEGMIDDFASLIERFGHIPNGTRTYYLSRSQPPFFALMLDLSKQTDGTVRARRLAALRKEHAYWMAGESCARAAKACERVVRMPEGSVLNRYWDDRDTPRDESFAEDRATAKASARPAAEVYRDLRAGAESGWDFSSRWLSDPQDLATIRTTRVVPVDLNALMWAMEKRIEKGCKQAGDQPCTREFFQRAAARKGAIDRYMWQSRQRRFADWLLDESTPGSVQSSATLFPLFVGMASPAQTTAIAATTRRALLGEGGIRTTILRTGQQWDAPNGWAPLQWVALEGLHRGGQDALAKDVAARWLGTVNCTYLETGKMLEKYDVEERRAGGGGEYPLQDGFGWTNGVTAAILERYPALVPGTTLRTCAPTSGSEQ</sequence>
<dbReference type="AlphaFoldDB" id="A0A031K0N7"/>
<dbReference type="PATRIC" id="fig|158500.4.peg.1714"/>
<dbReference type="InterPro" id="IPR008928">
    <property type="entry name" value="6-hairpin_glycosidase_sf"/>
</dbReference>
<feature type="chain" id="PRO_5001557094" evidence="3">
    <location>
        <begin position="26"/>
        <end position="534"/>
    </location>
</feature>
<proteinExistence type="predicted"/>
<evidence type="ECO:0000256" key="1">
    <source>
        <dbReference type="ARBA" id="ARBA00022801"/>
    </source>
</evidence>
<evidence type="ECO:0000313" key="4">
    <source>
        <dbReference type="EMBL" id="EZP82749.1"/>
    </source>
</evidence>
<dbReference type="GO" id="GO:0005993">
    <property type="term" value="P:trehalose catabolic process"/>
    <property type="evidence" value="ECO:0007669"/>
    <property type="project" value="TreeGrafter"/>
</dbReference>
<protein>
    <submittedName>
        <fullName evidence="4">Alpha,alpha-trehalase</fullName>
    </submittedName>
</protein>
<reference evidence="4 5" key="1">
    <citation type="submission" date="2014-03" db="EMBL/GenBank/DDBJ databases">
        <title>Whole genome sequence of Novosphingobium resinovorum KF1.</title>
        <authorList>
            <person name="Gan H.M."/>
            <person name="Gan H.Y."/>
            <person name="Chew T.H."/>
            <person name="Savka M.A."/>
        </authorList>
    </citation>
    <scope>NUCLEOTIDE SEQUENCE [LARGE SCALE GENOMIC DNA]</scope>
    <source>
        <strain evidence="4 5">KF1</strain>
    </source>
</reference>
<organism evidence="4 5">
    <name type="scientific">Novosphingobium resinovorum</name>
    <dbReference type="NCBI Taxonomy" id="158500"/>
    <lineage>
        <taxon>Bacteria</taxon>
        <taxon>Pseudomonadati</taxon>
        <taxon>Pseudomonadota</taxon>
        <taxon>Alphaproteobacteria</taxon>
        <taxon>Sphingomonadales</taxon>
        <taxon>Sphingomonadaceae</taxon>
        <taxon>Novosphingobium</taxon>
    </lineage>
</organism>
<dbReference type="SUPFAM" id="SSF48208">
    <property type="entry name" value="Six-hairpin glycosidases"/>
    <property type="match status" value="1"/>
</dbReference>
<dbReference type="NCBIfam" id="NF009774">
    <property type="entry name" value="PRK13271.1"/>
    <property type="match status" value="1"/>
</dbReference>
<dbReference type="InterPro" id="IPR001661">
    <property type="entry name" value="Glyco_hydro_37"/>
</dbReference>
<feature type="signal peptide" evidence="3">
    <location>
        <begin position="1"/>
        <end position="25"/>
    </location>
</feature>
<dbReference type="PANTHER" id="PTHR23403">
    <property type="entry name" value="TREHALASE"/>
    <property type="match status" value="1"/>
</dbReference>
<keyword evidence="2" id="KW-0326">Glycosidase</keyword>
<dbReference type="Pfam" id="PF01204">
    <property type="entry name" value="Trehalase"/>
    <property type="match status" value="1"/>
</dbReference>
<keyword evidence="3" id="KW-0732">Signal</keyword>
<dbReference type="RefSeq" id="WP_036525017.1">
    <property type="nucleotide sequence ID" value="NZ_JFYZ01000005.1"/>
</dbReference>
<dbReference type="InterPro" id="IPR018232">
    <property type="entry name" value="Glyco_hydro_37_CS"/>
</dbReference>
<dbReference type="PRINTS" id="PR00744">
    <property type="entry name" value="GLHYDRLASE37"/>
</dbReference>
<dbReference type="eggNOG" id="COG1626">
    <property type="taxonomic scope" value="Bacteria"/>
</dbReference>
<dbReference type="PROSITE" id="PS00927">
    <property type="entry name" value="TREHALASE_1"/>
    <property type="match status" value="1"/>
</dbReference>
<dbReference type="Proteomes" id="UP000024329">
    <property type="component" value="Unassembled WGS sequence"/>
</dbReference>